<organism evidence="7 8">
    <name type="scientific">Campylobacter magnus</name>
    <dbReference type="NCBI Taxonomy" id="3026462"/>
    <lineage>
        <taxon>Bacteria</taxon>
        <taxon>Pseudomonadati</taxon>
        <taxon>Campylobacterota</taxon>
        <taxon>Epsilonproteobacteria</taxon>
        <taxon>Campylobacterales</taxon>
        <taxon>Campylobacteraceae</taxon>
        <taxon>Campylobacter</taxon>
    </lineage>
</organism>
<evidence type="ECO:0000256" key="3">
    <source>
        <dbReference type="ARBA" id="ARBA00022519"/>
    </source>
</evidence>
<dbReference type="Pfam" id="PF03279">
    <property type="entry name" value="Lip_A_acyltrans"/>
    <property type="match status" value="1"/>
</dbReference>
<reference evidence="7 8" key="1">
    <citation type="submission" date="2023-06" db="EMBL/GenBank/DDBJ databases">
        <title>Campylobacter magnum sp. nov., isolated from cecal contents of domestic pigs (Sus scrofa domesticus).</title>
        <authorList>
            <person name="Papic B."/>
            <person name="Gruntar I."/>
        </authorList>
    </citation>
    <scope>NUCLEOTIDE SEQUENCE [LARGE SCALE GENOMIC DNA]</scope>
    <source>
        <strain evidence="8">34484-21</strain>
    </source>
</reference>
<keyword evidence="8" id="KW-1185">Reference proteome</keyword>
<name>A0ABT8T5Q2_9BACT</name>
<evidence type="ECO:0000256" key="5">
    <source>
        <dbReference type="ARBA" id="ARBA00023136"/>
    </source>
</evidence>
<keyword evidence="3" id="KW-0997">Cell inner membrane</keyword>
<evidence type="ECO:0000256" key="1">
    <source>
        <dbReference type="ARBA" id="ARBA00004533"/>
    </source>
</evidence>
<evidence type="ECO:0000313" key="8">
    <source>
        <dbReference type="Proteomes" id="UP001171111"/>
    </source>
</evidence>
<dbReference type="PANTHER" id="PTHR30606:SF9">
    <property type="entry name" value="LIPID A BIOSYNTHESIS LAUROYLTRANSFERASE"/>
    <property type="match status" value="1"/>
</dbReference>
<keyword evidence="2" id="KW-1003">Cell membrane</keyword>
<dbReference type="EMBL" id="JAULJQ010000002">
    <property type="protein sequence ID" value="MDO2408989.1"/>
    <property type="molecule type" value="Genomic_DNA"/>
</dbReference>
<evidence type="ECO:0000256" key="2">
    <source>
        <dbReference type="ARBA" id="ARBA00022475"/>
    </source>
</evidence>
<dbReference type="Proteomes" id="UP001171111">
    <property type="component" value="Unassembled WGS sequence"/>
</dbReference>
<proteinExistence type="predicted"/>
<keyword evidence="5" id="KW-0472">Membrane</keyword>
<evidence type="ECO:0000256" key="4">
    <source>
        <dbReference type="ARBA" id="ARBA00022679"/>
    </source>
</evidence>
<evidence type="ECO:0000313" key="7">
    <source>
        <dbReference type="EMBL" id="MDO2408989.1"/>
    </source>
</evidence>
<dbReference type="CDD" id="cd07984">
    <property type="entry name" value="LPLAT_LABLAT-like"/>
    <property type="match status" value="1"/>
</dbReference>
<comment type="subcellular location">
    <subcellularLocation>
        <location evidence="1">Cell inner membrane</location>
    </subcellularLocation>
</comment>
<dbReference type="InterPro" id="IPR004960">
    <property type="entry name" value="LipA_acyltrans"/>
</dbReference>
<dbReference type="PANTHER" id="PTHR30606">
    <property type="entry name" value="LIPID A BIOSYNTHESIS LAUROYL ACYLTRANSFERASE"/>
    <property type="match status" value="1"/>
</dbReference>
<comment type="caution">
    <text evidence="7">The sequence shown here is derived from an EMBL/GenBank/DDBJ whole genome shotgun (WGS) entry which is preliminary data.</text>
</comment>
<keyword evidence="4" id="KW-0808">Transferase</keyword>
<protein>
    <submittedName>
        <fullName evidence="7">Lipid A biosynthesis lauroyl acyltransferase</fullName>
    </submittedName>
</protein>
<dbReference type="RefSeq" id="WP_302243848.1">
    <property type="nucleotide sequence ID" value="NZ_JAULJQ010000002.1"/>
</dbReference>
<gene>
    <name evidence="7" type="ORF">Q2362_02600</name>
</gene>
<accession>A0ABT8T5Q2</accession>
<keyword evidence="6 7" id="KW-0012">Acyltransferase</keyword>
<dbReference type="GO" id="GO:0016746">
    <property type="term" value="F:acyltransferase activity"/>
    <property type="evidence" value="ECO:0007669"/>
    <property type="project" value="UniProtKB-KW"/>
</dbReference>
<sequence length="305" mass="35053">MLDYFYLGLYYALRFLVKIAPKCVLKGFLKSLASAFYHLDKKHTNIMRVNLKMCFATLKDDEIERLIKKNYYNFALFGAEFLLNQNTTKEQILSKISFENEELFNSVLSQNRPIIVQTAHYGNWELFSLAMAARYGAVSIIGRALDSAKMNEILSANRTRFDIELIDKKSAVKQALKALNSRRLLGILVDQNTAKNEGLECEFFSYKIMHTHAASVFASKSGAIIIPAFIERNESKNNSKDDSFKIVFYEPIDMQVLSQNHSKEEALRLATQAQSDATAAQISKKPDEYFWMHKKFKCFYENSYA</sequence>
<evidence type="ECO:0000256" key="6">
    <source>
        <dbReference type="ARBA" id="ARBA00023315"/>
    </source>
</evidence>
<dbReference type="NCBIfam" id="NF006270">
    <property type="entry name" value="PRK08419.1"/>
    <property type="match status" value="1"/>
</dbReference>